<evidence type="ECO:0000313" key="4">
    <source>
        <dbReference type="Proteomes" id="UP000234847"/>
    </source>
</evidence>
<dbReference type="EMBL" id="PKJT01000003">
    <property type="protein sequence ID" value="PKZ82500.1"/>
    <property type="molecule type" value="Genomic_DNA"/>
</dbReference>
<proteinExistence type="predicted"/>
<organism evidence="3 4">
    <name type="scientific">Micrococcus luteus</name>
    <name type="common">Micrococcus lysodeikticus</name>
    <dbReference type="NCBI Taxonomy" id="1270"/>
    <lineage>
        <taxon>Bacteria</taxon>
        <taxon>Bacillati</taxon>
        <taxon>Actinomycetota</taxon>
        <taxon>Actinomycetes</taxon>
        <taxon>Micrococcales</taxon>
        <taxon>Micrococcaceae</taxon>
        <taxon>Micrococcus</taxon>
    </lineage>
</organism>
<comment type="caution">
    <text evidence="3">The sequence shown here is derived from an EMBL/GenBank/DDBJ whole genome shotgun (WGS) entry which is preliminary data.</text>
</comment>
<gene>
    <name evidence="3" type="ORF">CYJ95_04700</name>
</gene>
<evidence type="ECO:0000256" key="1">
    <source>
        <dbReference type="ARBA" id="ARBA00022679"/>
    </source>
</evidence>
<reference evidence="3 4" key="1">
    <citation type="submission" date="2017-12" db="EMBL/GenBank/DDBJ databases">
        <title>Phylogenetic diversity of female urinary microbiome.</title>
        <authorList>
            <person name="Thomas-White K."/>
            <person name="Wolfe A.J."/>
        </authorList>
    </citation>
    <scope>NUCLEOTIDE SEQUENCE [LARGE SCALE GENOMIC DNA]</scope>
    <source>
        <strain evidence="3 4">UMB0038</strain>
    </source>
</reference>
<dbReference type="GO" id="GO:0016757">
    <property type="term" value="F:glycosyltransferase activity"/>
    <property type="evidence" value="ECO:0007669"/>
    <property type="project" value="InterPro"/>
</dbReference>
<dbReference type="Pfam" id="PF00534">
    <property type="entry name" value="Glycos_transf_1"/>
    <property type="match status" value="1"/>
</dbReference>
<dbReference type="Gene3D" id="3.40.50.2000">
    <property type="entry name" value="Glycogen Phosphorylase B"/>
    <property type="match status" value="2"/>
</dbReference>
<dbReference type="SUPFAM" id="SSF53756">
    <property type="entry name" value="UDP-Glycosyltransferase/glycogen phosphorylase"/>
    <property type="match status" value="1"/>
</dbReference>
<dbReference type="AlphaFoldDB" id="A0AAX0VL77"/>
<evidence type="ECO:0000259" key="2">
    <source>
        <dbReference type="Pfam" id="PF00534"/>
    </source>
</evidence>
<name>A0AAX0VL77_MICLU</name>
<keyword evidence="1" id="KW-0808">Transferase</keyword>
<dbReference type="Proteomes" id="UP000234847">
    <property type="component" value="Unassembled WGS sequence"/>
</dbReference>
<feature type="domain" description="Glycosyl transferase family 1" evidence="2">
    <location>
        <begin position="182"/>
        <end position="292"/>
    </location>
</feature>
<accession>A0AAX0VL77</accession>
<protein>
    <submittedName>
        <fullName evidence="3">Glycosyltransferase family 1 protein</fullName>
    </submittedName>
</protein>
<dbReference type="RefSeq" id="WP_095347287.1">
    <property type="nucleotide sequence ID" value="NZ_JAGHYF010000004.1"/>
</dbReference>
<dbReference type="InterPro" id="IPR001296">
    <property type="entry name" value="Glyco_trans_1"/>
</dbReference>
<sequence>MRKLIFYPNLSKGGVSAVIRGRAQAEPDVQFDAVFLHDRGGSDAFSDMANVHVRLIQESRSGPYLTHLAHQFDYESVSVLSHPATANVLSALDHVAVTYEFHSSSIPVIEKELGALELDRLAAVVVPSQIMAREIQPLLPRRLRFRLAVEPNLVDVETFGEQGSAQFIADSGFGDGPGTIPLLWVGRFDQGKAYAHFLRVIAALPQEYVGHVVVSLEDDPHRAERFFAEAAGLGVLERVRLYLNLTPQALGEFYRSVRDADGWLVSTSLKESFGYAVAEATNAGLRVAASDLPVWDLFAGTGLVHRVPSGSIADLVRVIREGAPVSAGAATAW</sequence>
<evidence type="ECO:0000313" key="3">
    <source>
        <dbReference type="EMBL" id="PKZ82500.1"/>
    </source>
</evidence>